<keyword evidence="1" id="KW-0560">Oxidoreductase</keyword>
<dbReference type="InterPro" id="IPR036291">
    <property type="entry name" value="NAD(P)-bd_dom_sf"/>
</dbReference>
<protein>
    <submittedName>
        <fullName evidence="4">Putative dehydrogenase</fullName>
    </submittedName>
</protein>
<comment type="caution">
    <text evidence="4">The sequence shown here is derived from an EMBL/GenBank/DDBJ whole genome shotgun (WGS) entry which is preliminary data.</text>
</comment>
<evidence type="ECO:0000259" key="3">
    <source>
        <dbReference type="Pfam" id="PF22725"/>
    </source>
</evidence>
<dbReference type="SUPFAM" id="SSF51735">
    <property type="entry name" value="NAD(P)-binding Rossmann-fold domains"/>
    <property type="match status" value="1"/>
</dbReference>
<dbReference type="PRINTS" id="PR01775">
    <property type="entry name" value="GLFROXRDTASE"/>
</dbReference>
<reference evidence="4 5" key="1">
    <citation type="submission" date="2018-05" db="EMBL/GenBank/DDBJ databases">
        <title>Genomic Encyclopedia of Archaeal and Bacterial Type Strains, Phase II (KMG-II): from individual species to whole genera.</title>
        <authorList>
            <person name="Goeker M."/>
        </authorList>
    </citation>
    <scope>NUCLEOTIDE SEQUENCE [LARGE SCALE GENOMIC DNA]</scope>
    <source>
        <strain evidence="4 5">DSM 19975</strain>
    </source>
</reference>
<dbReference type="InterPro" id="IPR000683">
    <property type="entry name" value="Gfo/Idh/MocA-like_OxRdtase_N"/>
</dbReference>
<dbReference type="SUPFAM" id="SSF55347">
    <property type="entry name" value="Glyceraldehyde-3-phosphate dehydrogenase-like, C-terminal domain"/>
    <property type="match status" value="1"/>
</dbReference>
<dbReference type="Gene3D" id="3.30.360.10">
    <property type="entry name" value="Dihydrodipicolinate Reductase, domain 2"/>
    <property type="match status" value="1"/>
</dbReference>
<keyword evidence="5" id="KW-1185">Reference proteome</keyword>
<dbReference type="InterPro" id="IPR008354">
    <property type="entry name" value="Glc-Fru_OxRdtase_bac"/>
</dbReference>
<evidence type="ECO:0000256" key="1">
    <source>
        <dbReference type="ARBA" id="ARBA00023002"/>
    </source>
</evidence>
<dbReference type="GO" id="GO:0000166">
    <property type="term" value="F:nucleotide binding"/>
    <property type="evidence" value="ECO:0007669"/>
    <property type="project" value="InterPro"/>
</dbReference>
<feature type="domain" description="GFO/IDH/MocA-like oxidoreductase" evidence="3">
    <location>
        <begin position="179"/>
        <end position="283"/>
    </location>
</feature>
<gene>
    <name evidence="4" type="ORF">LX99_00444</name>
</gene>
<dbReference type="InterPro" id="IPR050463">
    <property type="entry name" value="Gfo/Idh/MocA_oxidrdct_glycsds"/>
</dbReference>
<dbReference type="Pfam" id="PF22725">
    <property type="entry name" value="GFO_IDH_MocA_C3"/>
    <property type="match status" value="1"/>
</dbReference>
<dbReference type="PANTHER" id="PTHR43818:SF11">
    <property type="entry name" value="BCDNA.GH03377"/>
    <property type="match status" value="1"/>
</dbReference>
<proteinExistence type="predicted"/>
<dbReference type="PANTHER" id="PTHR43818">
    <property type="entry name" value="BCDNA.GH03377"/>
    <property type="match status" value="1"/>
</dbReference>
<evidence type="ECO:0000313" key="4">
    <source>
        <dbReference type="EMBL" id="PWK79983.1"/>
    </source>
</evidence>
<dbReference type="EMBL" id="QGHA01000001">
    <property type="protein sequence ID" value="PWK79983.1"/>
    <property type="molecule type" value="Genomic_DNA"/>
</dbReference>
<dbReference type="Proteomes" id="UP000245678">
    <property type="component" value="Unassembled WGS sequence"/>
</dbReference>
<evidence type="ECO:0000259" key="2">
    <source>
        <dbReference type="Pfam" id="PF01408"/>
    </source>
</evidence>
<dbReference type="InterPro" id="IPR006311">
    <property type="entry name" value="TAT_signal"/>
</dbReference>
<sequence>MATVQKTSRRNFIRSASLGIGALALSPALVQLSMARSAKKLGIALVGLGGYAGGQLAPALQQTQNCYLAGIVTGTPSKADDWAKKYNIPQKNIYSYENFHEIAKNPDIDIIYIVLPVSMHKEYTIKAAQAGKHVICEKPMALNAGECREMIAACKKAGKLLSIGYRLHFEPHTIELMRLGQKQVYGKVKSIDTGNGFTYRGDPNAWRLKKALAGGGGLMDMGIYSIQGSRYTLGQEPVAVKATQEKTKPELFKDVDETVFWELKFPGGQKVNGKSSYNHDWGYLKAEAEKGNFELSPAFGYGGINGKVNGNAMHFPQINQQAAQMDDFAMCVLQNKQSRVPGEEGLKDMMVIDAIYRSLDSGNWEKIS</sequence>
<dbReference type="InterPro" id="IPR055170">
    <property type="entry name" value="GFO_IDH_MocA-like_dom"/>
</dbReference>
<dbReference type="GO" id="GO:0016491">
    <property type="term" value="F:oxidoreductase activity"/>
    <property type="evidence" value="ECO:0007669"/>
    <property type="project" value="UniProtKB-KW"/>
</dbReference>
<dbReference type="RefSeq" id="WP_109605998.1">
    <property type="nucleotide sequence ID" value="NZ_QGHA01000001.1"/>
</dbReference>
<dbReference type="Gene3D" id="3.40.50.720">
    <property type="entry name" value="NAD(P)-binding Rossmann-like Domain"/>
    <property type="match status" value="1"/>
</dbReference>
<dbReference type="PROSITE" id="PS51318">
    <property type="entry name" value="TAT"/>
    <property type="match status" value="1"/>
</dbReference>
<dbReference type="AlphaFoldDB" id="A0A316HIL2"/>
<name>A0A316HIL2_9SPHI</name>
<evidence type="ECO:0000313" key="5">
    <source>
        <dbReference type="Proteomes" id="UP000245678"/>
    </source>
</evidence>
<organism evidence="4 5">
    <name type="scientific">Mucilaginibacter oryzae</name>
    <dbReference type="NCBI Taxonomy" id="468058"/>
    <lineage>
        <taxon>Bacteria</taxon>
        <taxon>Pseudomonadati</taxon>
        <taxon>Bacteroidota</taxon>
        <taxon>Sphingobacteriia</taxon>
        <taxon>Sphingobacteriales</taxon>
        <taxon>Sphingobacteriaceae</taxon>
        <taxon>Mucilaginibacter</taxon>
    </lineage>
</organism>
<dbReference type="Pfam" id="PF01408">
    <property type="entry name" value="GFO_IDH_MocA"/>
    <property type="match status" value="1"/>
</dbReference>
<feature type="domain" description="Gfo/Idh/MocA-like oxidoreductase N-terminal" evidence="2">
    <location>
        <begin position="42"/>
        <end position="165"/>
    </location>
</feature>
<accession>A0A316HIL2</accession>